<dbReference type="GeneID" id="93679529"/>
<reference evidence="1 2" key="1">
    <citation type="submission" date="2016-10" db="EMBL/GenBank/DDBJ databases">
        <authorList>
            <person name="de Groot N.N."/>
        </authorList>
    </citation>
    <scope>NUCLEOTIDE SEQUENCE [LARGE SCALE GENOMIC DNA]</scope>
    <source>
        <strain evidence="1 2">LMG 27941</strain>
    </source>
</reference>
<proteinExistence type="predicted"/>
<gene>
    <name evidence="1" type="ORF">SAMN05216230_10759</name>
</gene>
<dbReference type="AlphaFoldDB" id="A0A1H9N5E3"/>
<sequence>MSHEWMRQHRLSLAWSVVALLLVLLALREGMALWQEQRQWQALAESLAAQPRPPALTLEALHQSAQARHIELAEVQSEDEGWLLRGKVIDAQTLQGWLQSLRDDGAQPLQWGLERNTEGLRFTVRLRP</sequence>
<evidence type="ECO:0000313" key="1">
    <source>
        <dbReference type="EMBL" id="SER31031.1"/>
    </source>
</evidence>
<dbReference type="NCBIfam" id="TIGR04412">
    <property type="entry name" value="T2SS_GspM_XcpZ"/>
    <property type="match status" value="1"/>
</dbReference>
<dbReference type="EMBL" id="FOEQ01000007">
    <property type="protein sequence ID" value="SER31031.1"/>
    <property type="molecule type" value="Genomic_DNA"/>
</dbReference>
<organism evidence="1 2">
    <name type="scientific">Pseudomonas soli</name>
    <dbReference type="NCBI Taxonomy" id="1306993"/>
    <lineage>
        <taxon>Bacteria</taxon>
        <taxon>Pseudomonadati</taxon>
        <taxon>Pseudomonadota</taxon>
        <taxon>Gammaproteobacteria</taxon>
        <taxon>Pseudomonadales</taxon>
        <taxon>Pseudomonadaceae</taxon>
        <taxon>Pseudomonas</taxon>
    </lineage>
</organism>
<dbReference type="RefSeq" id="WP_094011659.1">
    <property type="nucleotide sequence ID" value="NZ_CP128543.1"/>
</dbReference>
<accession>A0A1H9N5E3</accession>
<dbReference type="InterPro" id="IPR030927">
    <property type="entry name" value="T2SS_GspM_XcpZ"/>
</dbReference>
<dbReference type="Proteomes" id="UP000199221">
    <property type="component" value="Unassembled WGS sequence"/>
</dbReference>
<protein>
    <submittedName>
        <fullName evidence="1">Type II secretion system protein M, XcpZ-type</fullName>
    </submittedName>
</protein>
<name>A0A1H9N5E3_9PSED</name>
<evidence type="ECO:0000313" key="2">
    <source>
        <dbReference type="Proteomes" id="UP000199221"/>
    </source>
</evidence>